<dbReference type="GO" id="GO:0071986">
    <property type="term" value="C:Ragulator complex"/>
    <property type="evidence" value="ECO:0007669"/>
    <property type="project" value="TreeGrafter"/>
</dbReference>
<comment type="caution">
    <text evidence="2">The sequence shown here is derived from an EMBL/GenBank/DDBJ whole genome shotgun (WGS) entry which is preliminary data.</text>
</comment>
<dbReference type="SUPFAM" id="SSF103196">
    <property type="entry name" value="Roadblock/LC7 domain"/>
    <property type="match status" value="1"/>
</dbReference>
<dbReference type="FunFam" id="3.30.450.30:FF:000003">
    <property type="entry name" value="ragulator complex protein LAMTOR3 homolog"/>
    <property type="match status" value="1"/>
</dbReference>
<protein>
    <submittedName>
        <fullName evidence="2">Putative ragulator complex protein LAMTOR3</fullName>
    </submittedName>
</protein>
<keyword evidence="3" id="KW-1185">Reference proteome</keyword>
<name>A0A0L0C9T4_LUCCU</name>
<reference evidence="2 3" key="1">
    <citation type="journal article" date="2015" name="Nat. Commun.">
        <title>Lucilia cuprina genome unlocks parasitic fly biology to underpin future interventions.</title>
        <authorList>
            <person name="Anstead C.A."/>
            <person name="Korhonen P.K."/>
            <person name="Young N.D."/>
            <person name="Hall R.S."/>
            <person name="Jex A.R."/>
            <person name="Murali S.C."/>
            <person name="Hughes D.S."/>
            <person name="Lee S.F."/>
            <person name="Perry T."/>
            <person name="Stroehlein A.J."/>
            <person name="Ansell B.R."/>
            <person name="Breugelmans B."/>
            <person name="Hofmann A."/>
            <person name="Qu J."/>
            <person name="Dugan S."/>
            <person name="Lee S.L."/>
            <person name="Chao H."/>
            <person name="Dinh H."/>
            <person name="Han Y."/>
            <person name="Doddapaneni H.V."/>
            <person name="Worley K.C."/>
            <person name="Muzny D.M."/>
            <person name="Ioannidis P."/>
            <person name="Waterhouse R.M."/>
            <person name="Zdobnov E.M."/>
            <person name="James P.J."/>
            <person name="Bagnall N.H."/>
            <person name="Kotze A.C."/>
            <person name="Gibbs R.A."/>
            <person name="Richards S."/>
            <person name="Batterham P."/>
            <person name="Gasser R.B."/>
        </authorList>
    </citation>
    <scope>NUCLEOTIDE SEQUENCE [LARGE SCALE GENOMIC DNA]</scope>
    <source>
        <strain evidence="2 3">LS</strain>
        <tissue evidence="2">Full body</tissue>
    </source>
</reference>
<comment type="similarity">
    <text evidence="1">Belongs to the LAMTOR3 family.</text>
</comment>
<dbReference type="GO" id="GO:0032008">
    <property type="term" value="P:positive regulation of TOR signaling"/>
    <property type="evidence" value="ECO:0007669"/>
    <property type="project" value="TreeGrafter"/>
</dbReference>
<dbReference type="PANTHER" id="PTHR13378:SF1">
    <property type="entry name" value="RAGULATOR COMPLEX PROTEIN LAMTOR3"/>
    <property type="match status" value="1"/>
</dbReference>
<dbReference type="Proteomes" id="UP000037069">
    <property type="component" value="Unassembled WGS sequence"/>
</dbReference>
<dbReference type="Gene3D" id="3.30.450.30">
    <property type="entry name" value="Dynein light chain 2a, cytoplasmic"/>
    <property type="match status" value="1"/>
</dbReference>
<evidence type="ECO:0000256" key="1">
    <source>
        <dbReference type="ARBA" id="ARBA00005356"/>
    </source>
</evidence>
<dbReference type="GO" id="GO:0071230">
    <property type="term" value="P:cellular response to amino acid stimulus"/>
    <property type="evidence" value="ECO:0007669"/>
    <property type="project" value="TreeGrafter"/>
</dbReference>
<dbReference type="PANTHER" id="PTHR13378">
    <property type="entry name" value="REGULATOR COMPLEX PROTEIN LAMTOR3"/>
    <property type="match status" value="1"/>
</dbReference>
<dbReference type="OrthoDB" id="343907at2759"/>
<dbReference type="SMART" id="SM01278">
    <property type="entry name" value="MAPKK1_Int"/>
    <property type="match status" value="1"/>
</dbReference>
<proteinExistence type="inferred from homology"/>
<dbReference type="InterPro" id="IPR015019">
    <property type="entry name" value="LAMTOR3"/>
</dbReference>
<sequence>MTEDIEKYFKNLLKKINGLYIIQITDRDGAPVMRVSQDKNVDFTLTPPFISTFTTASDQAGKLGLGRNKTIISMYSNYQVVQMNKLPLILTFVGSENCNTGHILALEHQLDAYLEDMRLAVSEAT</sequence>
<dbReference type="STRING" id="7375.A0A0L0C9T4"/>
<dbReference type="AlphaFoldDB" id="A0A0L0C9T4"/>
<dbReference type="Pfam" id="PF08923">
    <property type="entry name" value="MAPKK1_Int"/>
    <property type="match status" value="1"/>
</dbReference>
<gene>
    <name evidence="2" type="ORF">FF38_10166</name>
</gene>
<dbReference type="OMA" id="YQVIQMN"/>
<organism evidence="2 3">
    <name type="scientific">Lucilia cuprina</name>
    <name type="common">Green bottle fly</name>
    <name type="synonym">Australian sheep blowfly</name>
    <dbReference type="NCBI Taxonomy" id="7375"/>
    <lineage>
        <taxon>Eukaryota</taxon>
        <taxon>Metazoa</taxon>
        <taxon>Ecdysozoa</taxon>
        <taxon>Arthropoda</taxon>
        <taxon>Hexapoda</taxon>
        <taxon>Insecta</taxon>
        <taxon>Pterygota</taxon>
        <taxon>Neoptera</taxon>
        <taxon>Endopterygota</taxon>
        <taxon>Diptera</taxon>
        <taxon>Brachycera</taxon>
        <taxon>Muscomorpha</taxon>
        <taxon>Oestroidea</taxon>
        <taxon>Calliphoridae</taxon>
        <taxon>Luciliinae</taxon>
        <taxon>Lucilia</taxon>
    </lineage>
</organism>
<evidence type="ECO:0000313" key="2">
    <source>
        <dbReference type="EMBL" id="KNC29012.1"/>
    </source>
</evidence>
<evidence type="ECO:0000313" key="3">
    <source>
        <dbReference type="Proteomes" id="UP000037069"/>
    </source>
</evidence>
<accession>A0A0L0C9T4</accession>
<dbReference type="EMBL" id="JRES01000714">
    <property type="protein sequence ID" value="KNC29012.1"/>
    <property type="molecule type" value="Genomic_DNA"/>
</dbReference>